<comment type="similarity">
    <text evidence="4">Belongs to the FlgA family.</text>
</comment>
<dbReference type="PANTHER" id="PTHR36307">
    <property type="entry name" value="FLAGELLA BASAL BODY P-RING FORMATION PROTEIN FLGA"/>
    <property type="match status" value="1"/>
</dbReference>
<dbReference type="InterPro" id="IPR017585">
    <property type="entry name" value="SAF_FlgA"/>
</dbReference>
<dbReference type="Gene3D" id="2.30.30.760">
    <property type="match status" value="1"/>
</dbReference>
<dbReference type="SMART" id="SM00858">
    <property type="entry name" value="SAF"/>
    <property type="match status" value="1"/>
</dbReference>
<protein>
    <recommendedName>
        <fullName evidence="4">Flagella basal body P-ring formation protein FlgA</fullName>
    </recommendedName>
</protein>
<dbReference type="AlphaFoldDB" id="A0A6G6Y4E3"/>
<comment type="subcellular location">
    <subcellularLocation>
        <location evidence="1 4">Periplasm</location>
    </subcellularLocation>
</comment>
<dbReference type="KEGG" id="spzr:G5C33_07650"/>
<comment type="function">
    <text evidence="4">Involved in the assembly process of the P-ring formation. It may associate with FlgF on the rod constituting a structure essential for the P-ring assembly or may act as a modulator protein for the P-ring assembly.</text>
</comment>
<dbReference type="Proteomes" id="UP000501568">
    <property type="component" value="Chromosome"/>
</dbReference>
<keyword evidence="4" id="KW-1005">Bacterial flagellum biogenesis</keyword>
<keyword evidence="2 4" id="KW-0732">Signal</keyword>
<dbReference type="EMBL" id="CP049109">
    <property type="protein sequence ID" value="QIG79677.1"/>
    <property type="molecule type" value="Genomic_DNA"/>
</dbReference>
<proteinExistence type="inferred from homology"/>
<name>A0A6G6Y4E3_9SPHN</name>
<evidence type="ECO:0000259" key="5">
    <source>
        <dbReference type="SMART" id="SM00858"/>
    </source>
</evidence>
<gene>
    <name evidence="6" type="primary">flgA</name>
    <name evidence="6" type="ORF">G5C33_07650</name>
</gene>
<reference evidence="6 7" key="1">
    <citation type="submission" date="2020-02" db="EMBL/GenBank/DDBJ databases">
        <authorList>
            <person name="Zheng R.K."/>
            <person name="Sun C.M."/>
        </authorList>
    </citation>
    <scope>NUCLEOTIDE SEQUENCE [LARGE SCALE GENOMIC DNA]</scope>
    <source>
        <strain evidence="7">zrk23</strain>
    </source>
</reference>
<dbReference type="CDD" id="cd11614">
    <property type="entry name" value="SAF_CpaB_FlgA_like"/>
    <property type="match status" value="1"/>
</dbReference>
<evidence type="ECO:0000256" key="3">
    <source>
        <dbReference type="ARBA" id="ARBA00022764"/>
    </source>
</evidence>
<dbReference type="RefSeq" id="WP_165326677.1">
    <property type="nucleotide sequence ID" value="NZ_CP049109.1"/>
</dbReference>
<evidence type="ECO:0000256" key="4">
    <source>
        <dbReference type="RuleBase" id="RU362063"/>
    </source>
</evidence>
<evidence type="ECO:0000256" key="1">
    <source>
        <dbReference type="ARBA" id="ARBA00004418"/>
    </source>
</evidence>
<accession>A0A6G6Y4E3</accession>
<dbReference type="NCBIfam" id="TIGR03170">
    <property type="entry name" value="flgA_cterm"/>
    <property type="match status" value="1"/>
</dbReference>
<feature type="domain" description="SAF" evidence="5">
    <location>
        <begin position="25"/>
        <end position="85"/>
    </location>
</feature>
<feature type="signal peptide" evidence="4">
    <location>
        <begin position="1"/>
        <end position="22"/>
    </location>
</feature>
<keyword evidence="6" id="KW-0966">Cell projection</keyword>
<feature type="chain" id="PRO_5026377163" description="Flagella basal body P-ring formation protein FlgA" evidence="4">
    <location>
        <begin position="23"/>
        <end position="149"/>
    </location>
</feature>
<dbReference type="Pfam" id="PF13144">
    <property type="entry name" value="ChapFlgA"/>
    <property type="match status" value="1"/>
</dbReference>
<keyword evidence="3 4" id="KW-0574">Periplasm</keyword>
<dbReference type="Gene3D" id="3.90.1210.10">
    <property type="entry name" value="Antifreeze-like/N-acetylneuraminic acid synthase C-terminal domain"/>
    <property type="match status" value="1"/>
</dbReference>
<keyword evidence="6" id="KW-0282">Flagellum</keyword>
<dbReference type="GO" id="GO:0044780">
    <property type="term" value="P:bacterial-type flagellum assembly"/>
    <property type="evidence" value="ECO:0007669"/>
    <property type="project" value="InterPro"/>
</dbReference>
<dbReference type="InterPro" id="IPR013974">
    <property type="entry name" value="SAF"/>
</dbReference>
<keyword evidence="6" id="KW-0969">Cilium</keyword>
<evidence type="ECO:0000313" key="6">
    <source>
        <dbReference type="EMBL" id="QIG79677.1"/>
    </source>
</evidence>
<keyword evidence="7" id="KW-1185">Reference proteome</keyword>
<dbReference type="InterPro" id="IPR039246">
    <property type="entry name" value="Flagellar_FlgA"/>
</dbReference>
<evidence type="ECO:0000256" key="2">
    <source>
        <dbReference type="ARBA" id="ARBA00022729"/>
    </source>
</evidence>
<dbReference type="PANTHER" id="PTHR36307:SF1">
    <property type="entry name" value="FLAGELLA BASAL BODY P-RING FORMATION PROTEIN FLGA"/>
    <property type="match status" value="1"/>
</dbReference>
<dbReference type="GO" id="GO:0042597">
    <property type="term" value="C:periplasmic space"/>
    <property type="evidence" value="ECO:0007669"/>
    <property type="project" value="UniProtKB-SubCell"/>
</dbReference>
<organism evidence="6 7">
    <name type="scientific">Stakelama tenebrarum</name>
    <dbReference type="NCBI Taxonomy" id="2711215"/>
    <lineage>
        <taxon>Bacteria</taxon>
        <taxon>Pseudomonadati</taxon>
        <taxon>Pseudomonadota</taxon>
        <taxon>Alphaproteobacteria</taxon>
        <taxon>Sphingomonadales</taxon>
        <taxon>Sphingomonadaceae</taxon>
        <taxon>Stakelama</taxon>
    </lineage>
</organism>
<sequence length="149" mass="15480">MRALLALGAALVAIVLPLEAAAQDVEVAVLVRDVPRGELVSASDFAVDTGTQVQARSALSPGEAAGMEARRNLREGSIVRRTDIQEPRLVRRGEPVTIRLVNGSLVIATSGRALGDAADGELVRVVTNTTSHTLDAVVDGPGSVRIALP</sequence>
<evidence type="ECO:0000313" key="7">
    <source>
        <dbReference type="Proteomes" id="UP000501568"/>
    </source>
</evidence>